<name>A0AC61Y9V0_9FLAO</name>
<comment type="caution">
    <text evidence="1">The sequence shown here is derived from an EMBL/GenBank/DDBJ whole genome shotgun (WGS) entry which is preliminary data.</text>
</comment>
<evidence type="ECO:0000313" key="2">
    <source>
        <dbReference type="Proteomes" id="UP000356253"/>
    </source>
</evidence>
<proteinExistence type="predicted"/>
<reference evidence="1" key="1">
    <citation type="submission" date="2019-09" db="EMBL/GenBank/DDBJ databases">
        <authorList>
            <person name="Rodrigo-Torres L."/>
            <person name="Arahal R. D."/>
            <person name="Lucena T."/>
        </authorList>
    </citation>
    <scope>NUCLEOTIDE SEQUENCE</scope>
    <source>
        <strain evidence="1">ISS653</strain>
    </source>
</reference>
<evidence type="ECO:0000313" key="1">
    <source>
        <dbReference type="EMBL" id="VVV01282.1"/>
    </source>
</evidence>
<organism evidence="1 2">
    <name type="scientific">Mesonia oceanica</name>
    <dbReference type="NCBI Taxonomy" id="2687242"/>
    <lineage>
        <taxon>Bacteria</taxon>
        <taxon>Pseudomonadati</taxon>
        <taxon>Bacteroidota</taxon>
        <taxon>Flavobacteriia</taxon>
        <taxon>Flavobacteriales</taxon>
        <taxon>Flavobacteriaceae</taxon>
        <taxon>Mesonia</taxon>
    </lineage>
</organism>
<accession>A0AC61Y9V0</accession>
<dbReference type="Proteomes" id="UP000356253">
    <property type="component" value="Unassembled WGS sequence"/>
</dbReference>
<dbReference type="EMBL" id="CABVMM010000010">
    <property type="protein sequence ID" value="VVV01282.1"/>
    <property type="molecule type" value="Genomic_DNA"/>
</dbReference>
<gene>
    <name evidence="1" type="ORF">FVB9532_02572</name>
</gene>
<keyword evidence="2" id="KW-1185">Reference proteome</keyword>
<protein>
    <submittedName>
        <fullName evidence="1">Uncharacterized protein</fullName>
    </submittedName>
</protein>
<sequence>MSKISFNKIWQHEQVLPYILGELKQHIEKITPVKKIYLFGSRGRTPTDEWKSLEGKDWDIYIVTAFPIVNTRIWTHEKNYHIDLMINTEEKGKKFLNNYTSCVELFPNNKLNIKDFEKESGEDKTSKYLTNNC</sequence>